<evidence type="ECO:0000313" key="3">
    <source>
        <dbReference type="EMBL" id="SBP86806.1"/>
    </source>
</evidence>
<reference evidence="3 4" key="1">
    <citation type="submission" date="2016-06" db="EMBL/GenBank/DDBJ databases">
        <authorList>
            <person name="Kjaerup R.B."/>
            <person name="Dalgaard T.S."/>
            <person name="Juul-Madsen H.R."/>
        </authorList>
    </citation>
    <scope>NUCLEOTIDE SEQUENCE [LARGE SCALE GENOMIC DNA]</scope>
    <source>
        <strain evidence="3 4">DSM 16361</strain>
    </source>
</reference>
<gene>
    <name evidence="3" type="ORF">THIARS_50054</name>
</gene>
<dbReference type="RefSeq" id="WP_094159256.1">
    <property type="nucleotide sequence ID" value="NZ_LT592170.1"/>
</dbReference>
<evidence type="ECO:0000256" key="1">
    <source>
        <dbReference type="SAM" id="SignalP"/>
    </source>
</evidence>
<name>A0A238D0K7_THIDL</name>
<dbReference type="InterPro" id="IPR019223">
    <property type="entry name" value="DUF2147"/>
</dbReference>
<accession>A0A238D0K7</accession>
<dbReference type="PANTHER" id="PTHR36919">
    <property type="entry name" value="BLR1215 PROTEIN"/>
    <property type="match status" value="1"/>
</dbReference>
<feature type="domain" description="DUF2147" evidence="2">
    <location>
        <begin position="39"/>
        <end position="158"/>
    </location>
</feature>
<evidence type="ECO:0000259" key="2">
    <source>
        <dbReference type="Pfam" id="PF09917"/>
    </source>
</evidence>
<feature type="signal peptide" evidence="1">
    <location>
        <begin position="1"/>
        <end position="32"/>
    </location>
</feature>
<sequence length="160" mass="16847">MSNCSASSRVTRVATRLLAALCLAGAAAASWAQNLTIAGTWKTIDDKTGKPKALIRIVEQADGSYAGTVIKGLVPGADPNRICTLCSGALKDQKIIGMQILHGLRPDGAQSYSGGEILDPDSGKTYHCKATLIDGGAELHMRGYIGIPLLGRTQTWVREP</sequence>
<protein>
    <recommendedName>
        <fullName evidence="2">DUF2147 domain-containing protein</fullName>
    </recommendedName>
</protein>
<keyword evidence="1" id="KW-0732">Signal</keyword>
<dbReference type="Proteomes" id="UP000214566">
    <property type="component" value="Unassembled WGS sequence"/>
</dbReference>
<dbReference type="EMBL" id="FLMQ01000045">
    <property type="protein sequence ID" value="SBP86806.1"/>
    <property type="molecule type" value="Genomic_DNA"/>
</dbReference>
<feature type="chain" id="PRO_5013371338" description="DUF2147 domain-containing protein" evidence="1">
    <location>
        <begin position="33"/>
        <end position="160"/>
    </location>
</feature>
<dbReference type="PANTHER" id="PTHR36919:SF3">
    <property type="entry name" value="BLL5882 PROTEIN"/>
    <property type="match status" value="1"/>
</dbReference>
<dbReference type="AlphaFoldDB" id="A0A238D0K7"/>
<proteinExistence type="predicted"/>
<dbReference type="Gene3D" id="2.40.128.520">
    <property type="match status" value="1"/>
</dbReference>
<dbReference type="Pfam" id="PF09917">
    <property type="entry name" value="DUF2147"/>
    <property type="match status" value="1"/>
</dbReference>
<evidence type="ECO:0000313" key="4">
    <source>
        <dbReference type="Proteomes" id="UP000214566"/>
    </source>
</evidence>
<dbReference type="OrthoDB" id="9814399at2"/>
<organism evidence="3 4">
    <name type="scientific">Thiomonas delicata</name>
    <name type="common">Thiomonas cuprina</name>
    <dbReference type="NCBI Taxonomy" id="364030"/>
    <lineage>
        <taxon>Bacteria</taxon>
        <taxon>Pseudomonadati</taxon>
        <taxon>Pseudomonadota</taxon>
        <taxon>Betaproteobacteria</taxon>
        <taxon>Burkholderiales</taxon>
        <taxon>Thiomonas</taxon>
    </lineage>
</organism>
<keyword evidence="4" id="KW-1185">Reference proteome</keyword>